<dbReference type="EMBL" id="AATJYL010000100">
    <property type="protein sequence ID" value="EFM1448664.1"/>
    <property type="molecule type" value="Genomic_DNA"/>
</dbReference>
<organism evidence="1 2">
    <name type="scientific">Escherichia coli</name>
    <dbReference type="NCBI Taxonomy" id="562"/>
    <lineage>
        <taxon>Bacteria</taxon>
        <taxon>Pseudomonadati</taxon>
        <taxon>Pseudomonadota</taxon>
        <taxon>Gammaproteobacteria</taxon>
        <taxon>Enterobacterales</taxon>
        <taxon>Enterobacteriaceae</taxon>
        <taxon>Escherichia</taxon>
    </lineage>
</organism>
<comment type="caution">
    <text evidence="1">The sequence shown here is derived from an EMBL/GenBank/DDBJ whole genome shotgun (WGS) entry which is preliminary data.</text>
</comment>
<evidence type="ECO:0000313" key="1">
    <source>
        <dbReference type="EMBL" id="EFM1448664.1"/>
    </source>
</evidence>
<evidence type="ECO:0000313" key="2">
    <source>
        <dbReference type="Proteomes" id="UP000519182"/>
    </source>
</evidence>
<dbReference type="Proteomes" id="UP000519182">
    <property type="component" value="Unassembled WGS sequence"/>
</dbReference>
<sequence>MAFLRSVKSQRGIFAGDHLLRAHGLNKPQKSTAGWLVARVSLMLAYAKTCHLKE</sequence>
<proteinExistence type="predicted"/>
<dbReference type="AlphaFoldDB" id="A0A8S7Y940"/>
<dbReference type="RefSeq" id="WP_157914657.1">
    <property type="nucleotide sequence ID" value="NZ_BFLO01000032.1"/>
</dbReference>
<reference evidence="1 2" key="1">
    <citation type="submission" date="2020-04" db="EMBL/GenBank/DDBJ databases">
        <authorList>
            <consortium name="GenomeTrakr network: Whole genome sequencing for foodborne pathogen traceback"/>
        </authorList>
    </citation>
    <scope>NUCLEOTIDE SEQUENCE [LARGE SCALE GENOMIC DNA]</scope>
    <source>
        <strain evidence="1 2">PSU-2464</strain>
    </source>
</reference>
<accession>A0A8S7Y940</accession>
<name>A0A8S7Y940_ECOLX</name>
<gene>
    <name evidence="1" type="ORF">HEP34_005132</name>
</gene>
<protein>
    <submittedName>
        <fullName evidence="1">Uncharacterized protein</fullName>
    </submittedName>
</protein>